<protein>
    <submittedName>
        <fullName evidence="1">Uncharacterized protein</fullName>
    </submittedName>
</protein>
<dbReference type="AlphaFoldDB" id="A0A3B1D088"/>
<sequence>MQRKYIFIILFLFSSFIFAQNEKPKISDVDIFIIDSYVTPEEPYKAKITFFTSDSATSLLKFENGLRFDVSNKPADEHKFVISLDSLDADSTVLSYRVVISDRSGKTKVSEIYDLYLPEEFELKMKDQSGFMNVCLGGILFLMPFPVYVNSSGSGYFSLTKEFPVISFYGHGYNYPAGYISLEYSYIFNAENRNYLRLGYKQIFQTGFIKYISPGVNVTTNFKGFNGISPEVSFGLFDFYDAFTFYVRYRYNFEPGSDFEDFHEISIGLFTSSFSFNL</sequence>
<organism evidence="1">
    <name type="scientific">hydrothermal vent metagenome</name>
    <dbReference type="NCBI Taxonomy" id="652676"/>
    <lineage>
        <taxon>unclassified sequences</taxon>
        <taxon>metagenomes</taxon>
        <taxon>ecological metagenomes</taxon>
    </lineage>
</organism>
<dbReference type="EMBL" id="UOGD01000409">
    <property type="protein sequence ID" value="VAX28350.1"/>
    <property type="molecule type" value="Genomic_DNA"/>
</dbReference>
<reference evidence="1" key="1">
    <citation type="submission" date="2018-06" db="EMBL/GenBank/DDBJ databases">
        <authorList>
            <person name="Zhirakovskaya E."/>
        </authorList>
    </citation>
    <scope>NUCLEOTIDE SEQUENCE</scope>
</reference>
<proteinExistence type="predicted"/>
<name>A0A3B1D088_9ZZZZ</name>
<gene>
    <name evidence="1" type="ORF">MNBD_IGNAVI01-1014</name>
</gene>
<accession>A0A3B1D088</accession>
<evidence type="ECO:0000313" key="1">
    <source>
        <dbReference type="EMBL" id="VAX28350.1"/>
    </source>
</evidence>